<evidence type="ECO:0000256" key="9">
    <source>
        <dbReference type="ARBA" id="ARBA00022692"/>
    </source>
</evidence>
<evidence type="ECO:0000256" key="11">
    <source>
        <dbReference type="ARBA" id="ARBA00023034"/>
    </source>
</evidence>
<proteinExistence type="inferred from homology"/>
<dbReference type="Proteomes" id="UP000095287">
    <property type="component" value="Unplaced"/>
</dbReference>
<sequence>MPKWPQPLSTASPLERAGNSNSMAYFPMISSILPSSSLLWNVDFCYLLALASFIFVFCLYLLHLLAITYGKYRLHRKVDPVKCPAGVSIIKPLVGTDDNLFFNLESFFKLKYPTYEILFCVQDSNDPALKLVESLRTKYKNVDSRVFIGGKAVGLNPKINNMMPAYEACKYPLILISDSGIYMRDDALMDMVISMTDDVALVTQTPYTVYRPGFGAILEQIYFGTGHARIYLAGNCLEFICSTGMSSLMRKKALDDCGGMQSFGAYLAEDYFFGVALKQRGWRSVIASMPALQNAANTDAKRFNERICRWIKLRVAMLPHTIILEPLQDCFLSGIIGAVSSYYLFSWNPFLYFLVHVGYWCTCDYILLSVMENGPVPFSVALYLRGWLFREGGAFLTYLKALLDPDIVWRNGTYRLNWGGRISPRYPTKS</sequence>
<evidence type="ECO:0000256" key="1">
    <source>
        <dbReference type="ARBA" id="ARBA00004653"/>
    </source>
</evidence>
<dbReference type="UniPathway" id="UPA00222"/>
<dbReference type="FunFam" id="3.90.550.10:FF:000041">
    <property type="entry name" value="UDP-glucose ceramide glucosyltransferase"/>
    <property type="match status" value="1"/>
</dbReference>
<dbReference type="CDD" id="cd02520">
    <property type="entry name" value="Glucosylceramide_synthase"/>
    <property type="match status" value="1"/>
</dbReference>
<evidence type="ECO:0000256" key="13">
    <source>
        <dbReference type="ARBA" id="ARBA00023136"/>
    </source>
</evidence>
<comment type="subcellular location">
    <subcellularLocation>
        <location evidence="1">Golgi apparatus membrane</location>
        <topology evidence="1">Multi-pass membrane protein</topology>
    </subcellularLocation>
</comment>
<reference evidence="18" key="1">
    <citation type="submission" date="2016-11" db="UniProtKB">
        <authorList>
            <consortium name="WormBaseParasite"/>
        </authorList>
    </citation>
    <scope>IDENTIFICATION</scope>
</reference>
<evidence type="ECO:0000256" key="3">
    <source>
        <dbReference type="ARBA" id="ARBA00004991"/>
    </source>
</evidence>
<evidence type="ECO:0000256" key="8">
    <source>
        <dbReference type="ARBA" id="ARBA00022679"/>
    </source>
</evidence>
<dbReference type="SUPFAM" id="SSF53448">
    <property type="entry name" value="Nucleotide-diphospho-sugar transferases"/>
    <property type="match status" value="1"/>
</dbReference>
<comment type="catalytic activity">
    <reaction evidence="14">
        <text>UDP-alpha-D-xylose + an N-acylsphing-4-enine = a beta-D-xylosyl-(1&lt;-&gt;1')-N-acylsphing-4-enine + UDP + H(+)</text>
        <dbReference type="Rhea" id="RHEA:70243"/>
        <dbReference type="ChEBI" id="CHEBI:15378"/>
        <dbReference type="ChEBI" id="CHEBI:52639"/>
        <dbReference type="ChEBI" id="CHEBI:57632"/>
        <dbReference type="ChEBI" id="CHEBI:58223"/>
        <dbReference type="ChEBI" id="CHEBI:189068"/>
    </reaction>
    <physiologicalReaction direction="left-to-right" evidence="14">
        <dbReference type="Rhea" id="RHEA:70244"/>
    </physiologicalReaction>
</comment>
<dbReference type="GO" id="GO:0000139">
    <property type="term" value="C:Golgi membrane"/>
    <property type="evidence" value="ECO:0007669"/>
    <property type="project" value="UniProtKB-SubCell"/>
</dbReference>
<evidence type="ECO:0000313" key="18">
    <source>
        <dbReference type="WBParaSite" id="L893_g946.t1"/>
    </source>
</evidence>
<dbReference type="WBParaSite" id="L893_g946.t1">
    <property type="protein sequence ID" value="L893_g946.t1"/>
    <property type="gene ID" value="L893_g946"/>
</dbReference>
<evidence type="ECO:0000256" key="5">
    <source>
        <dbReference type="ARBA" id="ARBA00012699"/>
    </source>
</evidence>
<keyword evidence="9 16" id="KW-0812">Transmembrane</keyword>
<dbReference type="AlphaFoldDB" id="A0A1I8AVW7"/>
<keyword evidence="6" id="KW-0444">Lipid biosynthesis</keyword>
<dbReference type="InterPro" id="IPR029044">
    <property type="entry name" value="Nucleotide-diphossugar_trans"/>
</dbReference>
<dbReference type="EC" id="2.4.1.80" evidence="5"/>
<comment type="pathway">
    <text evidence="3">Sphingolipid metabolism.</text>
</comment>
<protein>
    <recommendedName>
        <fullName evidence="5">ceramide glucosyltransferase</fullName>
        <ecNumber evidence="5">2.4.1.80</ecNumber>
    </recommendedName>
</protein>
<dbReference type="Gene3D" id="3.90.550.10">
    <property type="entry name" value="Spore Coat Polysaccharide Biosynthesis Protein SpsA, Chain A"/>
    <property type="match status" value="1"/>
</dbReference>
<keyword evidence="13 16" id="KW-0472">Membrane</keyword>
<evidence type="ECO:0000256" key="4">
    <source>
        <dbReference type="ARBA" id="ARBA00006739"/>
    </source>
</evidence>
<dbReference type="InterPro" id="IPR025993">
    <property type="entry name" value="Ceramide_glucosylTrfase"/>
</dbReference>
<organism evidence="17 18">
    <name type="scientific">Steinernema glaseri</name>
    <dbReference type="NCBI Taxonomy" id="37863"/>
    <lineage>
        <taxon>Eukaryota</taxon>
        <taxon>Metazoa</taxon>
        <taxon>Ecdysozoa</taxon>
        <taxon>Nematoda</taxon>
        <taxon>Chromadorea</taxon>
        <taxon>Rhabditida</taxon>
        <taxon>Tylenchina</taxon>
        <taxon>Panagrolaimomorpha</taxon>
        <taxon>Strongyloidoidea</taxon>
        <taxon>Steinernematidae</taxon>
        <taxon>Steinernema</taxon>
    </lineage>
</organism>
<evidence type="ECO:0000256" key="7">
    <source>
        <dbReference type="ARBA" id="ARBA00022676"/>
    </source>
</evidence>
<dbReference type="PANTHER" id="PTHR12726">
    <property type="entry name" value="CERAMIDE GLUCOSYLTRANSFERASE"/>
    <property type="match status" value="1"/>
</dbReference>
<name>A0A1I8AVW7_9BILA</name>
<comment type="similarity">
    <text evidence="4">Belongs to the glycosyltransferase 2 family.</text>
</comment>
<evidence type="ECO:0000256" key="2">
    <source>
        <dbReference type="ARBA" id="ARBA00004760"/>
    </source>
</evidence>
<keyword evidence="17" id="KW-1185">Reference proteome</keyword>
<evidence type="ECO:0000313" key="17">
    <source>
        <dbReference type="Proteomes" id="UP000095287"/>
    </source>
</evidence>
<dbReference type="Pfam" id="PF13506">
    <property type="entry name" value="Glyco_transf_21"/>
    <property type="match status" value="1"/>
</dbReference>
<feature type="transmembrane region" description="Helical" evidence="16">
    <location>
        <begin position="46"/>
        <end position="67"/>
    </location>
</feature>
<evidence type="ECO:0000256" key="12">
    <source>
        <dbReference type="ARBA" id="ARBA00023098"/>
    </source>
</evidence>
<dbReference type="PANTHER" id="PTHR12726:SF0">
    <property type="entry name" value="CERAMIDE GLUCOSYLTRANSFERASE"/>
    <property type="match status" value="1"/>
</dbReference>
<evidence type="ECO:0000256" key="6">
    <source>
        <dbReference type="ARBA" id="ARBA00022516"/>
    </source>
</evidence>
<keyword evidence="10 16" id="KW-1133">Transmembrane helix</keyword>
<keyword evidence="11" id="KW-0333">Golgi apparatus</keyword>
<keyword evidence="7" id="KW-0328">Glycosyltransferase</keyword>
<evidence type="ECO:0000256" key="14">
    <source>
        <dbReference type="ARBA" id="ARBA00047869"/>
    </source>
</evidence>
<comment type="catalytic activity">
    <reaction evidence="15">
        <text>N-(9Z-octadecenoyl)-sphing-4-enine + UDP-alpha-D-xylose = beta-D-xylosyl-(1&lt;-&gt;1')-N-(9Z-octadecenoyl)-sphing-4-enine + UDP + H(+)</text>
        <dbReference type="Rhea" id="RHEA:70247"/>
        <dbReference type="ChEBI" id="CHEBI:15378"/>
        <dbReference type="ChEBI" id="CHEBI:57632"/>
        <dbReference type="ChEBI" id="CHEBI:58223"/>
        <dbReference type="ChEBI" id="CHEBI:77996"/>
        <dbReference type="ChEBI" id="CHEBI:189081"/>
    </reaction>
    <physiologicalReaction direction="left-to-right" evidence="15">
        <dbReference type="Rhea" id="RHEA:70248"/>
    </physiologicalReaction>
</comment>
<dbReference type="GO" id="GO:0008120">
    <property type="term" value="F:ceramide glucosyltransferase activity"/>
    <property type="evidence" value="ECO:0007669"/>
    <property type="project" value="UniProtKB-EC"/>
</dbReference>
<evidence type="ECO:0000256" key="15">
    <source>
        <dbReference type="ARBA" id="ARBA00048104"/>
    </source>
</evidence>
<accession>A0A1I8AVW7</accession>
<keyword evidence="8" id="KW-0808">Transferase</keyword>
<keyword evidence="12" id="KW-0443">Lipid metabolism</keyword>
<comment type="pathway">
    <text evidence="2">Lipid metabolism; sphingolipid metabolism.</text>
</comment>
<evidence type="ECO:0000256" key="10">
    <source>
        <dbReference type="ARBA" id="ARBA00022989"/>
    </source>
</evidence>
<dbReference type="GO" id="GO:0006679">
    <property type="term" value="P:glucosylceramide biosynthetic process"/>
    <property type="evidence" value="ECO:0007669"/>
    <property type="project" value="TreeGrafter"/>
</dbReference>
<evidence type="ECO:0000256" key="16">
    <source>
        <dbReference type="SAM" id="Phobius"/>
    </source>
</evidence>